<keyword evidence="12" id="KW-1185">Reference proteome</keyword>
<comment type="similarity">
    <text evidence="8">Belongs to the exbB/tolQ family.</text>
</comment>
<keyword evidence="5 8" id="KW-0653">Protein transport</keyword>
<evidence type="ECO:0000256" key="9">
    <source>
        <dbReference type="SAM" id="Phobius"/>
    </source>
</evidence>
<feature type="transmembrane region" description="Helical" evidence="9">
    <location>
        <begin position="142"/>
        <end position="166"/>
    </location>
</feature>
<keyword evidence="6 9" id="KW-1133">Transmembrane helix</keyword>
<dbReference type="PANTHER" id="PTHR30625">
    <property type="entry name" value="PROTEIN TOLQ"/>
    <property type="match status" value="1"/>
</dbReference>
<comment type="subcellular location">
    <subcellularLocation>
        <location evidence="1">Cell membrane</location>
        <topology evidence="1">Multi-pass membrane protein</topology>
    </subcellularLocation>
    <subcellularLocation>
        <location evidence="8">Membrane</location>
        <topology evidence="8">Multi-pass membrane protein</topology>
    </subcellularLocation>
</comment>
<evidence type="ECO:0000313" key="11">
    <source>
        <dbReference type="EMBL" id="ASC69129.1"/>
    </source>
</evidence>
<evidence type="ECO:0000256" key="7">
    <source>
        <dbReference type="ARBA" id="ARBA00023136"/>
    </source>
</evidence>
<dbReference type="InterPro" id="IPR050790">
    <property type="entry name" value="ExbB/TolQ_transport"/>
</dbReference>
<evidence type="ECO:0000256" key="2">
    <source>
        <dbReference type="ARBA" id="ARBA00022448"/>
    </source>
</evidence>
<evidence type="ECO:0000256" key="3">
    <source>
        <dbReference type="ARBA" id="ARBA00022475"/>
    </source>
</evidence>
<dbReference type="Proteomes" id="UP000191901">
    <property type="component" value="Chromosome"/>
</dbReference>
<evidence type="ECO:0000256" key="8">
    <source>
        <dbReference type="RuleBase" id="RU004057"/>
    </source>
</evidence>
<evidence type="ECO:0000256" key="5">
    <source>
        <dbReference type="ARBA" id="ARBA00022927"/>
    </source>
</evidence>
<feature type="transmembrane region" description="Helical" evidence="9">
    <location>
        <begin position="6"/>
        <end position="23"/>
    </location>
</feature>
<dbReference type="InterPro" id="IPR002898">
    <property type="entry name" value="MotA_ExbB_proton_chnl"/>
</dbReference>
<dbReference type="STRING" id="1641165.XM38_02735"/>
<keyword evidence="4 9" id="KW-0812">Transmembrane</keyword>
<dbReference type="EMBL" id="CP021983">
    <property type="protein sequence ID" value="ASC69129.1"/>
    <property type="molecule type" value="Genomic_DNA"/>
</dbReference>
<accession>A0A1Z3HFS1</accession>
<dbReference type="KEGG" id="hhg:XM38_000550"/>
<protein>
    <submittedName>
        <fullName evidence="11">Biopolymer transport protein ExbB-like 3</fullName>
    </submittedName>
</protein>
<gene>
    <name evidence="11" type="ORF">XM38_000550</name>
</gene>
<keyword evidence="3" id="KW-1003">Cell membrane</keyword>
<proteinExistence type="inferred from homology"/>
<name>A0A1Z3HFS1_9CYAN</name>
<keyword evidence="2 8" id="KW-0813">Transport</keyword>
<dbReference type="AlphaFoldDB" id="A0A1Z3HFS1"/>
<dbReference type="PANTHER" id="PTHR30625:SF15">
    <property type="entry name" value="BIOPOLYMER TRANSPORT PROTEIN EXBB"/>
    <property type="match status" value="1"/>
</dbReference>
<sequence length="203" mass="22671">MWPLLGFSLVTTVLILERGWFWLRLRRQQRQLVQQALAAYQQNPAVALAQLQQRADLPVARIFMAALALPEATPDEFRLALESAAQAELPLLKRFHTVFETVIGISPLLGLLGTILGLIRALSSLRLGEAAGERTLGVTAGIGEALVSTATGLVIAIITLFFANLFQGLYRRQRAFIQEVGGHLEILQRRHYRQLMQPPIERR</sequence>
<evidence type="ECO:0000256" key="1">
    <source>
        <dbReference type="ARBA" id="ARBA00004651"/>
    </source>
</evidence>
<dbReference type="GO" id="GO:0005886">
    <property type="term" value="C:plasma membrane"/>
    <property type="evidence" value="ECO:0007669"/>
    <property type="project" value="UniProtKB-SubCell"/>
</dbReference>
<dbReference type="Pfam" id="PF01618">
    <property type="entry name" value="MotA_ExbB"/>
    <property type="match status" value="1"/>
</dbReference>
<organism evidence="11 12">
    <name type="scientific">Halomicronema hongdechloris C2206</name>
    <dbReference type="NCBI Taxonomy" id="1641165"/>
    <lineage>
        <taxon>Bacteria</taxon>
        <taxon>Bacillati</taxon>
        <taxon>Cyanobacteriota</taxon>
        <taxon>Cyanophyceae</taxon>
        <taxon>Nodosilineales</taxon>
        <taxon>Nodosilineaceae</taxon>
        <taxon>Halomicronema</taxon>
    </lineage>
</organism>
<evidence type="ECO:0000256" key="6">
    <source>
        <dbReference type="ARBA" id="ARBA00022989"/>
    </source>
</evidence>
<evidence type="ECO:0000313" key="12">
    <source>
        <dbReference type="Proteomes" id="UP000191901"/>
    </source>
</evidence>
<evidence type="ECO:0000256" key="4">
    <source>
        <dbReference type="ARBA" id="ARBA00022692"/>
    </source>
</evidence>
<keyword evidence="7 9" id="KW-0472">Membrane</keyword>
<evidence type="ECO:0000259" key="10">
    <source>
        <dbReference type="Pfam" id="PF01618"/>
    </source>
</evidence>
<dbReference type="GO" id="GO:0017038">
    <property type="term" value="P:protein import"/>
    <property type="evidence" value="ECO:0007669"/>
    <property type="project" value="TreeGrafter"/>
</dbReference>
<feature type="transmembrane region" description="Helical" evidence="9">
    <location>
        <begin position="102"/>
        <end position="122"/>
    </location>
</feature>
<reference evidence="11 12" key="1">
    <citation type="journal article" date="2016" name="Biochim. Biophys. Acta">
        <title>Characterization of red-shifted phycobilisomes isolated from the chlorophyll f-containing cyanobacterium Halomicronema hongdechloris.</title>
        <authorList>
            <person name="Li Y."/>
            <person name="Lin Y."/>
            <person name="Garvey C.J."/>
            <person name="Birch D."/>
            <person name="Corkery R.W."/>
            <person name="Loughlin P.C."/>
            <person name="Scheer H."/>
            <person name="Willows R.D."/>
            <person name="Chen M."/>
        </authorList>
    </citation>
    <scope>NUCLEOTIDE SEQUENCE [LARGE SCALE GENOMIC DNA]</scope>
    <source>
        <strain evidence="11 12">C2206</strain>
    </source>
</reference>
<feature type="domain" description="MotA/TolQ/ExbB proton channel" evidence="10">
    <location>
        <begin position="56"/>
        <end position="176"/>
    </location>
</feature>